<feature type="domain" description="C2" evidence="2">
    <location>
        <begin position="418"/>
        <end position="540"/>
    </location>
</feature>
<evidence type="ECO:0000259" key="2">
    <source>
        <dbReference type="PROSITE" id="PS50004"/>
    </source>
</evidence>
<evidence type="ECO:0000256" key="1">
    <source>
        <dbReference type="SAM" id="MobiDB-lite"/>
    </source>
</evidence>
<dbReference type="InterPro" id="IPR037762">
    <property type="entry name" value="C2C_Tricalbin"/>
</dbReference>
<dbReference type="AlphaFoldDB" id="A0A8H3AJP4"/>
<dbReference type="EMBL" id="CAJMWQ010000981">
    <property type="protein sequence ID" value="CAE6421977.1"/>
    <property type="molecule type" value="Genomic_DNA"/>
</dbReference>
<name>A0A8H3AJP4_9AGAM</name>
<feature type="region of interest" description="Disordered" evidence="1">
    <location>
        <begin position="789"/>
        <end position="812"/>
    </location>
</feature>
<dbReference type="CDD" id="cd00030">
    <property type="entry name" value="C2"/>
    <property type="match status" value="1"/>
</dbReference>
<feature type="compositionally biased region" description="Basic residues" evidence="1">
    <location>
        <begin position="247"/>
        <end position="257"/>
    </location>
</feature>
<dbReference type="InterPro" id="IPR037756">
    <property type="entry name" value="C2D_Tricalbin"/>
</dbReference>
<dbReference type="PROSITE" id="PS50004">
    <property type="entry name" value="C2"/>
    <property type="match status" value="3"/>
</dbReference>
<comment type="caution">
    <text evidence="3">The sequence shown here is derived from an EMBL/GenBank/DDBJ whole genome shotgun (WGS) entry which is preliminary data.</text>
</comment>
<dbReference type="GO" id="GO:0061817">
    <property type="term" value="P:endoplasmic reticulum-plasma membrane tethering"/>
    <property type="evidence" value="ECO:0007669"/>
    <property type="project" value="InterPro"/>
</dbReference>
<dbReference type="InterPro" id="IPR056910">
    <property type="entry name" value="TCB1-3_C2"/>
</dbReference>
<gene>
    <name evidence="3" type="ORF">RDB_LOCUS50172</name>
</gene>
<feature type="region of interest" description="Disordered" evidence="1">
    <location>
        <begin position="211"/>
        <end position="293"/>
    </location>
</feature>
<feature type="domain" description="C2" evidence="2">
    <location>
        <begin position="40"/>
        <end position="157"/>
    </location>
</feature>
<dbReference type="InterPro" id="IPR035892">
    <property type="entry name" value="C2_domain_sf"/>
</dbReference>
<feature type="compositionally biased region" description="Acidic residues" evidence="1">
    <location>
        <begin position="276"/>
        <end position="285"/>
    </location>
</feature>
<dbReference type="CDD" id="cd04040">
    <property type="entry name" value="C2D_Tricalbin-like"/>
    <property type="match status" value="1"/>
</dbReference>
<dbReference type="Pfam" id="PF24920">
    <property type="entry name" value="C2_TCB1"/>
    <property type="match status" value="1"/>
</dbReference>
<organism evidence="3 4">
    <name type="scientific">Rhizoctonia solani</name>
    <dbReference type="NCBI Taxonomy" id="456999"/>
    <lineage>
        <taxon>Eukaryota</taxon>
        <taxon>Fungi</taxon>
        <taxon>Dikarya</taxon>
        <taxon>Basidiomycota</taxon>
        <taxon>Agaricomycotina</taxon>
        <taxon>Agaricomycetes</taxon>
        <taxon>Cantharellales</taxon>
        <taxon>Ceratobasidiaceae</taxon>
        <taxon>Rhizoctonia</taxon>
    </lineage>
</organism>
<dbReference type="InterPro" id="IPR000008">
    <property type="entry name" value="C2_dom"/>
</dbReference>
<feature type="compositionally biased region" description="Polar residues" evidence="1">
    <location>
        <begin position="789"/>
        <end position="803"/>
    </location>
</feature>
<protein>
    <recommendedName>
        <fullName evidence="2">C2 domain-containing protein</fullName>
    </recommendedName>
</protein>
<reference evidence="3" key="1">
    <citation type="submission" date="2021-01" db="EMBL/GenBank/DDBJ databases">
        <authorList>
            <person name="Kaushik A."/>
        </authorList>
    </citation>
    <scope>NUCLEOTIDE SEQUENCE</scope>
    <source>
        <strain evidence="3">AG1-1B</strain>
    </source>
</reference>
<accession>A0A8H3AJP4</accession>
<dbReference type="CDD" id="cd04045">
    <property type="entry name" value="C2C_Tricalbin-like"/>
    <property type="match status" value="1"/>
</dbReference>
<evidence type="ECO:0000313" key="3">
    <source>
        <dbReference type="EMBL" id="CAE6421977.1"/>
    </source>
</evidence>
<evidence type="ECO:0000313" key="4">
    <source>
        <dbReference type="Proteomes" id="UP000663826"/>
    </source>
</evidence>
<feature type="domain" description="C2" evidence="2">
    <location>
        <begin position="637"/>
        <end position="752"/>
    </location>
</feature>
<dbReference type="Gene3D" id="2.60.40.150">
    <property type="entry name" value="C2 domain"/>
    <property type="match status" value="3"/>
</dbReference>
<dbReference type="InterPro" id="IPR052455">
    <property type="entry name" value="Tricalbin_domain"/>
</dbReference>
<dbReference type="Proteomes" id="UP000663826">
    <property type="component" value="Unassembled WGS sequence"/>
</dbReference>
<dbReference type="SUPFAM" id="SSF49562">
    <property type="entry name" value="C2 domain (Calcium/lipid-binding domain, CaLB)"/>
    <property type="match status" value="3"/>
</dbReference>
<feature type="compositionally biased region" description="Low complexity" evidence="1">
    <location>
        <begin position="260"/>
        <end position="275"/>
    </location>
</feature>
<sequence length="812" mass="88756">MNIRLKDVLAAREKQQDWFPLSGCKSGKVRISADWKPLNMAGSMQGAGSYSPPIGIIRLWIKCAKDVKNVEATLGGKSDPYVRVMLNAVTMARTEVKNNNLNPEWDQIVYVPVHSLRETLYLECMDYQHLTKDRSLGFVELPVAGLAQQTDDERLPYVGTGKRDVADPIRLDKGQFKGELHYTAEFVPALALQGISFQGVDDIQRAIDRAKGAHEDEEGFASGDESSVSSSDEEIQRVPHEITVNAKGHRVTNHKRVKGADTVTTAQTEQAATDTEGSDLDDETPPEEHKGGVQMSTEELLNQQSGILVFNIMEGHIAKKARLEVLLDDGYWPVFGTEKARSTQAHWDQVGEGFIKELDFGRVWLRLNENDEGEKEDIIAELKISAKQFLEEALASPKTFTLTDQDGKNTSTVNIQAKYVPVEIKLDPRESINNMGILRVELIDGREIHAADRSGKSDPFVIFSLNGSKVFKSQTKKKTLAPEWKESFEVSVPSRVGADFSLEVFDWNQVEAAKSLGLGNIELADLVPFETAIRHIPLSSPKHGDKGFIQIHMLFRPEIIAKARTKTSTFSTAGRAMTQVGGVPLGAGRAVGRKIGGLFGRDKDSSDDLPEVPALPAVTEDVSAANGNGTANGSVGSAAGIAIKPPGSPAPGPGTLKVTLHRAKDLTGVEEGDVAKPFVILKIGDKDHKSKHVKSNTPEWNESFTFPNTSTEIRTLHVTILDRKTFGKDPILAEGTIDIWRYIQPLFTPPILSAEVTAELNDKSGVLQLRLEFEPAQNALARTISTSGGSSLAASQKLPSPSRFSLGRRPVD</sequence>
<dbReference type="SMART" id="SM00239">
    <property type="entry name" value="C2"/>
    <property type="match status" value="3"/>
</dbReference>
<dbReference type="PANTHER" id="PTHR46980:SF2">
    <property type="entry name" value="TRICALBIN-1-RELATED"/>
    <property type="match status" value="1"/>
</dbReference>
<dbReference type="PANTHER" id="PTHR46980">
    <property type="entry name" value="TRICALBIN-1-RELATED"/>
    <property type="match status" value="1"/>
</dbReference>
<proteinExistence type="predicted"/>
<dbReference type="Pfam" id="PF00168">
    <property type="entry name" value="C2"/>
    <property type="match status" value="3"/>
</dbReference>